<dbReference type="RefSeq" id="WP_202834490.1">
    <property type="nucleotide sequence ID" value="NZ_JAETWB010000024.1"/>
</dbReference>
<keyword evidence="2" id="KW-0472">Membrane</keyword>
<feature type="transmembrane region" description="Helical" evidence="2">
    <location>
        <begin position="34"/>
        <end position="52"/>
    </location>
</feature>
<proteinExistence type="predicted"/>
<accession>A0ABS1U9R5</accession>
<comment type="caution">
    <text evidence="3">The sequence shown here is derived from an EMBL/GenBank/DDBJ whole genome shotgun (WGS) entry which is preliminary data.</text>
</comment>
<keyword evidence="2" id="KW-1133">Transmembrane helix</keyword>
<dbReference type="Pfam" id="PF10947">
    <property type="entry name" value="DUF2628"/>
    <property type="match status" value="1"/>
</dbReference>
<dbReference type="Proteomes" id="UP000660885">
    <property type="component" value="Unassembled WGS sequence"/>
</dbReference>
<evidence type="ECO:0000256" key="1">
    <source>
        <dbReference type="SAM" id="MobiDB-lite"/>
    </source>
</evidence>
<protein>
    <submittedName>
        <fullName evidence="3">DUF2628 domain-containing protein</fullName>
    </submittedName>
</protein>
<dbReference type="InterPro" id="IPR024399">
    <property type="entry name" value="DUF2628"/>
</dbReference>
<reference evidence="3 4" key="1">
    <citation type="submission" date="2021-01" db="EMBL/GenBank/DDBJ databases">
        <title>Belnapia mucosa sp. nov. and Belnapia arida sp. nov., isolated from the Tabernas Desert (Almeria, Spain).</title>
        <authorList>
            <person name="Molina-Menor E."/>
            <person name="Vidal-Verdu A."/>
            <person name="Calonge A."/>
            <person name="Satari L."/>
            <person name="Pereto J."/>
            <person name="Porcar M."/>
        </authorList>
    </citation>
    <scope>NUCLEOTIDE SEQUENCE [LARGE SCALE GENOMIC DNA]</scope>
    <source>
        <strain evidence="3 4">T18</strain>
    </source>
</reference>
<sequence length="125" mass="13756">MRIWTVHLPPEGPAPKGRAATPEARLPALVPERFAWLAFLFGLPWLLAYRLWLESVVYLAAMAFLLALAPDWARAPLGLALHLLLGFQAEDLRRAALARRGWREAGPVAGSDADLALLRALEARA</sequence>
<organism evidence="3 4">
    <name type="scientific">Belnapia arida</name>
    <dbReference type="NCBI Taxonomy" id="2804533"/>
    <lineage>
        <taxon>Bacteria</taxon>
        <taxon>Pseudomonadati</taxon>
        <taxon>Pseudomonadota</taxon>
        <taxon>Alphaproteobacteria</taxon>
        <taxon>Acetobacterales</taxon>
        <taxon>Roseomonadaceae</taxon>
        <taxon>Belnapia</taxon>
    </lineage>
</organism>
<evidence type="ECO:0000256" key="2">
    <source>
        <dbReference type="SAM" id="Phobius"/>
    </source>
</evidence>
<keyword evidence="2" id="KW-0812">Transmembrane</keyword>
<keyword evidence="4" id="KW-1185">Reference proteome</keyword>
<gene>
    <name evidence="3" type="ORF">JMJ56_25065</name>
</gene>
<evidence type="ECO:0000313" key="4">
    <source>
        <dbReference type="Proteomes" id="UP000660885"/>
    </source>
</evidence>
<feature type="region of interest" description="Disordered" evidence="1">
    <location>
        <begin position="1"/>
        <end position="20"/>
    </location>
</feature>
<name>A0ABS1U9R5_9PROT</name>
<evidence type="ECO:0000313" key="3">
    <source>
        <dbReference type="EMBL" id="MBL6081270.1"/>
    </source>
</evidence>
<dbReference type="EMBL" id="JAETWB010000024">
    <property type="protein sequence ID" value="MBL6081270.1"/>
    <property type="molecule type" value="Genomic_DNA"/>
</dbReference>